<dbReference type="HOGENOM" id="CLU_1336391_0_0_3"/>
<dbReference type="InterPro" id="IPR025383">
    <property type="entry name" value="MrpA_C/MbhD"/>
</dbReference>
<keyword evidence="3 6" id="KW-0812">Transmembrane</keyword>
<feature type="transmembrane region" description="Helical" evidence="6">
    <location>
        <begin position="6"/>
        <end position="22"/>
    </location>
</feature>
<dbReference type="GO" id="GO:0005886">
    <property type="term" value="C:plasma membrane"/>
    <property type="evidence" value="ECO:0007669"/>
    <property type="project" value="UniProtKB-SubCell"/>
</dbReference>
<reference evidence="8" key="1">
    <citation type="submission" date="2009-01" db="EMBL/GenBank/DDBJ databases">
        <title>Complete sequence of chromosome Cyanothece sp. PCC 7425.</title>
        <authorList>
            <consortium name="US DOE Joint Genome Institute"/>
            <person name="Lucas S."/>
            <person name="Copeland A."/>
            <person name="Lapidus A."/>
            <person name="Glavina del Rio T."/>
            <person name="Dalin E."/>
            <person name="Tice H."/>
            <person name="Bruce D."/>
            <person name="Goodwin L."/>
            <person name="Pitluck S."/>
            <person name="Sims D."/>
            <person name="Meineke L."/>
            <person name="Brettin T."/>
            <person name="Detter J.C."/>
            <person name="Han C."/>
            <person name="Larimer F."/>
            <person name="Land M."/>
            <person name="Hauser L."/>
            <person name="Kyrpides N."/>
            <person name="Ovchinnikova G."/>
            <person name="Liberton M."/>
            <person name="Stoeckel J."/>
            <person name="Banerjee A."/>
            <person name="Singh A."/>
            <person name="Page L."/>
            <person name="Sato H."/>
            <person name="Zhao L."/>
            <person name="Sherman L."/>
            <person name="Pakrasi H."/>
            <person name="Richardson P."/>
        </authorList>
    </citation>
    <scope>NUCLEOTIDE SEQUENCE</scope>
    <source>
        <strain evidence="8">PCC 7425</strain>
    </source>
</reference>
<feature type="transmembrane region" description="Helical" evidence="6">
    <location>
        <begin position="52"/>
        <end position="70"/>
    </location>
</feature>
<dbReference type="Pfam" id="PF13244">
    <property type="entry name" value="MbhD"/>
    <property type="match status" value="1"/>
</dbReference>
<dbReference type="NCBIfam" id="NF005630">
    <property type="entry name" value="PRK07377.1-6"/>
    <property type="match status" value="1"/>
</dbReference>
<evidence type="ECO:0000256" key="2">
    <source>
        <dbReference type="ARBA" id="ARBA00022475"/>
    </source>
</evidence>
<keyword evidence="5 6" id="KW-0472">Membrane</keyword>
<feature type="transmembrane region" description="Helical" evidence="6">
    <location>
        <begin position="29"/>
        <end position="46"/>
    </location>
</feature>
<accession>B8HRK1</accession>
<organism evidence="8">
    <name type="scientific">Cyanothece sp. (strain PCC 7425 / ATCC 29141)</name>
    <dbReference type="NCBI Taxonomy" id="395961"/>
    <lineage>
        <taxon>Bacteria</taxon>
        <taxon>Bacillati</taxon>
        <taxon>Cyanobacteriota</taxon>
        <taxon>Cyanophyceae</taxon>
        <taxon>Gomontiellales</taxon>
        <taxon>Cyanothecaceae</taxon>
        <taxon>Cyanothece</taxon>
    </lineage>
</organism>
<dbReference type="STRING" id="395961.Cyan7425_3547"/>
<evidence type="ECO:0000256" key="4">
    <source>
        <dbReference type="ARBA" id="ARBA00022989"/>
    </source>
</evidence>
<evidence type="ECO:0000256" key="3">
    <source>
        <dbReference type="ARBA" id="ARBA00022692"/>
    </source>
</evidence>
<evidence type="ECO:0000256" key="5">
    <source>
        <dbReference type="ARBA" id="ARBA00023136"/>
    </source>
</evidence>
<feature type="domain" description="MrpA C-terminal/MbhD" evidence="7">
    <location>
        <begin position="10"/>
        <end position="73"/>
    </location>
</feature>
<keyword evidence="2" id="KW-1003">Cell membrane</keyword>
<keyword evidence="4 6" id="KW-1133">Transmembrane helix</keyword>
<evidence type="ECO:0000256" key="6">
    <source>
        <dbReference type="SAM" id="Phobius"/>
    </source>
</evidence>
<sequence>MDSYIYMITALLPLAAVMVMFQTNPYHALVMRGILGAVAALTYSVLGAPDVALTEALVGTLLAVLLYAVAVRSSLVLRLGVLKTDLEAKLDPQSERGSKLQQLYETVQSAVKKHYLHVELVPYPNALDLDQALLDKDVHAICTPVYETTEPDRSPVELPPPYRITTRLPRLYEIMETKLGSALTHLCPQPTPNPGEVH</sequence>
<dbReference type="EMBL" id="CP001344">
    <property type="protein sequence ID" value="ACL45868.1"/>
    <property type="molecule type" value="Genomic_DNA"/>
</dbReference>
<evidence type="ECO:0000313" key="8">
    <source>
        <dbReference type="EMBL" id="ACL45868.1"/>
    </source>
</evidence>
<dbReference type="AlphaFoldDB" id="B8HRK1"/>
<dbReference type="KEGG" id="cyn:Cyan7425_3547"/>
<name>B8HRK1_CYAP4</name>
<protein>
    <submittedName>
        <fullName evidence="8">Putative multicomponent Na+:H+ antiporter subunit B</fullName>
    </submittedName>
</protein>
<evidence type="ECO:0000256" key="1">
    <source>
        <dbReference type="ARBA" id="ARBA00004651"/>
    </source>
</evidence>
<proteinExistence type="predicted"/>
<dbReference type="eggNOG" id="COG1563">
    <property type="taxonomic scope" value="Bacteria"/>
</dbReference>
<comment type="subcellular location">
    <subcellularLocation>
        <location evidence="1">Cell membrane</location>
        <topology evidence="1">Multi-pass membrane protein</topology>
    </subcellularLocation>
</comment>
<gene>
    <name evidence="8" type="ordered locus">Cyan7425_3547</name>
</gene>
<dbReference type="NCBIfam" id="NF005628">
    <property type="entry name" value="PRK07377.1-4"/>
    <property type="match status" value="1"/>
</dbReference>
<evidence type="ECO:0000259" key="7">
    <source>
        <dbReference type="Pfam" id="PF13244"/>
    </source>
</evidence>